<feature type="compositionally biased region" description="Basic and acidic residues" evidence="1">
    <location>
        <begin position="975"/>
        <end position="984"/>
    </location>
</feature>
<feature type="compositionally biased region" description="Polar residues" evidence="1">
    <location>
        <begin position="1287"/>
        <end position="1297"/>
    </location>
</feature>
<evidence type="ECO:0000313" key="4">
    <source>
        <dbReference type="EMBL" id="CEM48011.1"/>
    </source>
</evidence>
<dbReference type="Gene3D" id="2.60.200.20">
    <property type="match status" value="1"/>
</dbReference>
<feature type="domain" description="FHA" evidence="2">
    <location>
        <begin position="22"/>
        <end position="69"/>
    </location>
</feature>
<feature type="region of interest" description="Disordered" evidence="1">
    <location>
        <begin position="1168"/>
        <end position="1193"/>
    </location>
</feature>
<evidence type="ECO:0000259" key="3">
    <source>
        <dbReference type="PROSITE" id="PS50076"/>
    </source>
</evidence>
<dbReference type="InterPro" id="IPR001623">
    <property type="entry name" value="DnaJ_domain"/>
</dbReference>
<feature type="region of interest" description="Disordered" evidence="1">
    <location>
        <begin position="110"/>
        <end position="183"/>
    </location>
</feature>
<feature type="compositionally biased region" description="Low complexity" evidence="1">
    <location>
        <begin position="1243"/>
        <end position="1253"/>
    </location>
</feature>
<feature type="compositionally biased region" description="Basic and acidic residues" evidence="1">
    <location>
        <begin position="369"/>
        <end position="379"/>
    </location>
</feature>
<feature type="compositionally biased region" description="Pro residues" evidence="1">
    <location>
        <begin position="314"/>
        <end position="330"/>
    </location>
</feature>
<dbReference type="InterPro" id="IPR008984">
    <property type="entry name" value="SMAD_FHA_dom_sf"/>
</dbReference>
<dbReference type="EMBL" id="CDMZ01003905">
    <property type="protein sequence ID" value="CEM48011.1"/>
    <property type="molecule type" value="Genomic_DNA"/>
</dbReference>
<feature type="compositionally biased region" description="Basic and acidic residues" evidence="1">
    <location>
        <begin position="715"/>
        <end position="727"/>
    </location>
</feature>
<feature type="domain" description="J" evidence="3">
    <location>
        <begin position="1139"/>
        <end position="1219"/>
    </location>
</feature>
<dbReference type="SMART" id="SM00271">
    <property type="entry name" value="DnaJ"/>
    <property type="match status" value="1"/>
</dbReference>
<dbReference type="PROSITE" id="PS50076">
    <property type="entry name" value="DNAJ_2"/>
    <property type="match status" value="1"/>
</dbReference>
<dbReference type="SUPFAM" id="SSF49879">
    <property type="entry name" value="SMAD/FHA domain"/>
    <property type="match status" value="1"/>
</dbReference>
<dbReference type="InterPro" id="IPR036869">
    <property type="entry name" value="J_dom_sf"/>
</dbReference>
<feature type="compositionally biased region" description="Low complexity" evidence="1">
    <location>
        <begin position="400"/>
        <end position="416"/>
    </location>
</feature>
<feature type="compositionally biased region" description="Low complexity" evidence="1">
    <location>
        <begin position="1320"/>
        <end position="1332"/>
    </location>
</feature>
<feature type="region of interest" description="Disordered" evidence="1">
    <location>
        <begin position="1240"/>
        <end position="1297"/>
    </location>
</feature>
<feature type="compositionally biased region" description="Basic and acidic residues" evidence="1">
    <location>
        <begin position="423"/>
        <end position="434"/>
    </location>
</feature>
<feature type="compositionally biased region" description="Basic and acidic residues" evidence="1">
    <location>
        <begin position="442"/>
        <end position="464"/>
    </location>
</feature>
<feature type="region of interest" description="Disordered" evidence="1">
    <location>
        <begin position="949"/>
        <end position="999"/>
    </location>
</feature>
<gene>
    <name evidence="4" type="ORF">Cvel_1379</name>
</gene>
<evidence type="ECO:0008006" key="5">
    <source>
        <dbReference type="Google" id="ProtNLM"/>
    </source>
</evidence>
<evidence type="ECO:0000256" key="1">
    <source>
        <dbReference type="SAM" id="MobiDB-lite"/>
    </source>
</evidence>
<dbReference type="SUPFAM" id="SSF46565">
    <property type="entry name" value="Chaperone J-domain"/>
    <property type="match status" value="1"/>
</dbReference>
<feature type="compositionally biased region" description="Low complexity" evidence="1">
    <location>
        <begin position="626"/>
        <end position="641"/>
    </location>
</feature>
<feature type="compositionally biased region" description="Gly residues" evidence="1">
    <location>
        <begin position="685"/>
        <end position="695"/>
    </location>
</feature>
<feature type="region of interest" description="Disordered" evidence="1">
    <location>
        <begin position="281"/>
        <end position="735"/>
    </location>
</feature>
<feature type="region of interest" description="Disordered" evidence="1">
    <location>
        <begin position="1319"/>
        <end position="1419"/>
    </location>
</feature>
<accession>A0A0G4HUA3</accession>
<dbReference type="CDD" id="cd06257">
    <property type="entry name" value="DnaJ"/>
    <property type="match status" value="1"/>
</dbReference>
<name>A0A0G4HUA3_9ALVE</name>
<dbReference type="InterPro" id="IPR000253">
    <property type="entry name" value="FHA_dom"/>
</dbReference>
<dbReference type="PROSITE" id="PS50006">
    <property type="entry name" value="FHA_DOMAIN"/>
    <property type="match status" value="1"/>
</dbReference>
<dbReference type="Gene3D" id="1.10.287.110">
    <property type="entry name" value="DnaJ domain"/>
    <property type="match status" value="1"/>
</dbReference>
<organism evidence="4">
    <name type="scientific">Chromera velia CCMP2878</name>
    <dbReference type="NCBI Taxonomy" id="1169474"/>
    <lineage>
        <taxon>Eukaryota</taxon>
        <taxon>Sar</taxon>
        <taxon>Alveolata</taxon>
        <taxon>Colpodellida</taxon>
        <taxon>Chromeraceae</taxon>
        <taxon>Chromera</taxon>
    </lineage>
</organism>
<sequence length="1674" mass="179359">MAQLTLVDETGRRWEVMGAEKFSLGRSNCDWTANAMCIARHHADVFRCDGGFCIEVHSKNGLLVKRLKEEGSEDRVDVRVPQGRKETLRQGDIIAFVGAVDNRLTVHLSRPPQQQPQQQRPNAQPQSPTAAQPSAQAPAMRGEGGARFPTSGQAGDGQTRAAGASGSERGTAVYPNPPAPRVASVESQPVHSAFVPGGLGVGRHGERPAGPPTAGPQAESEFVGHAVALLFSVSRESPASCASWISLCRATLDRAANLQPPIPSEYVFLAFARFLDSYGRRSSHTAPLVPPPAELMVHSPTNRHTAAASTSTAPPRPSSPHASPPRPPPQVSVGGVQTGDGGSTGVQSAGVSGSPSRRRGVPMSPQGKTDSERERDRQPAETSAAPSAAPHTDAVSASGAAVPNPSVPSFSSSAAVQGPSGRQKGEEDSEKTESDSEPESEQTEREEKETGMPQQREVHPEHRRPQPPSQSPPDHPPQVPHPTEGPQNPPAQRPLHQSFPPPGPFRTHPQSPLRFKQEETANRSGPAEPRPSQNVADPRWTQGAEPREMTGPFQEPRLAEPRPSEGPRGPGGRVADVIVIDSEDEELAGDGEEKKGRKEQEEGRADAPRRPPPEGQRSGSSDIPRGAGPSLPPEASSSPPRAGGGGSSVRLGAERGDGALSGDLDGVRGSKRQRETGEEGEGGKDGLGGSPGGGMNSSSSGFVPHSHMGSVPVGQEKRRKTEDEQATDRGGMVNGAWVSSMVDVDESEVDGDVVVVGGNEGEGFGETDVDGVSPQSDDGGEGKGSADRVVEFLLEKLSGLSGSSSTFDNLGIPERARESYASARERFERGLRETEARMQITQQEEVAPTGQAVSSPRIAVSSSTMQLLHSALPPLRPLGVRRLEEAVASHIRSLQEEEEEEGDGPSVPLLLPVRAISALREQALSKLRSKAGELLENIKNEEETGVSLLTSDSVGWRRKKKPPGGEAPEDSGGEEMGKPTRDELTETGAAGGDGSSKLRDDYRWESKQEPYLLPAGSLRDLLSLPASLSQEETVEERANRQLHLLDPDVAIAKAARPAYRLLRDALDEWKRPKIEKEEREKREKEETERLKKEREKDAAVRALEQTAAVSFVETTARRILSDPPNPGVPGRILNPSQFIHFHVLGIDLSEADEAAVTSQHRRLARLLHPDKVLVPSSSPASPSPSPTGKKDMRERATEAFKQIGVSRAEALRLLKDKHKWSTMGSKNIRRDTLINCPFSFSKQQQQQQQQQQNGQGGPRKGDGHKTQGRPSPKTSEGGGVHGGFQSRAAQPNGSAFGSNPFGFSSTAAAASADFDRVKQAMASSRDAASSMKSRGRSPRPAPRRPHPSGSGPPNPPHENSAESSKKRRREEGGGLQGSGPPPNGTSKDQVPVFGTPRAPFYGGPAPVPNFQPTKKKLSKWPDHDRQRVAAREAAASHAASVAASEAAHKLVRERESLIPVMIKVMPDEENPFFVNLSLCRKSLTHVAASLTQSRTPQSWGDLTGTEMTGPQVYVRVVVSYPFIKGQFDDKLYGETSTTLPRSDQVQSERLVHVPHIPACADGVAPMTVRQAVYTPKYTADGEYEVAVGLQAFKKTGGAGGDPDKRLTSRVRYYPCILRFPSREQVERLKDDHAKTAVEKLRALDGAGRQSGPVPVQGGSAQQQLWQILGSNVLE</sequence>
<dbReference type="CDD" id="cd00060">
    <property type="entry name" value="FHA"/>
    <property type="match status" value="1"/>
</dbReference>
<feature type="compositionally biased region" description="Basic and acidic residues" evidence="1">
    <location>
        <begin position="1359"/>
        <end position="1372"/>
    </location>
</feature>
<dbReference type="VEuPathDB" id="CryptoDB:Cvel_1379"/>
<feature type="compositionally biased region" description="Low complexity" evidence="1">
    <location>
        <begin position="111"/>
        <end position="139"/>
    </location>
</feature>
<proteinExistence type="predicted"/>
<feature type="compositionally biased region" description="Acidic residues" evidence="1">
    <location>
        <begin position="581"/>
        <end position="590"/>
    </location>
</feature>
<protein>
    <recommendedName>
        <fullName evidence="5">FHA domain-containing protein</fullName>
    </recommendedName>
</protein>
<feature type="compositionally biased region" description="Low complexity" evidence="1">
    <location>
        <begin position="303"/>
        <end position="313"/>
    </location>
</feature>
<feature type="compositionally biased region" description="Basic residues" evidence="1">
    <location>
        <begin position="1333"/>
        <end position="1346"/>
    </location>
</feature>
<feature type="region of interest" description="Disordered" evidence="1">
    <location>
        <begin position="754"/>
        <end position="785"/>
    </location>
</feature>
<feature type="compositionally biased region" description="Basic and acidic residues" evidence="1">
    <location>
        <begin position="591"/>
        <end position="612"/>
    </location>
</feature>
<feature type="compositionally biased region" description="Basic and acidic residues" evidence="1">
    <location>
        <begin position="665"/>
        <end position="684"/>
    </location>
</feature>
<reference evidence="4" key="1">
    <citation type="submission" date="2014-11" db="EMBL/GenBank/DDBJ databases">
        <authorList>
            <person name="Otto D Thomas"/>
            <person name="Naeem Raeece"/>
        </authorList>
    </citation>
    <scope>NUCLEOTIDE SEQUENCE</scope>
</reference>
<feature type="compositionally biased region" description="Pro residues" evidence="1">
    <location>
        <begin position="466"/>
        <end position="480"/>
    </location>
</feature>
<dbReference type="Pfam" id="PF00498">
    <property type="entry name" value="FHA"/>
    <property type="match status" value="1"/>
</dbReference>
<evidence type="ECO:0000259" key="2">
    <source>
        <dbReference type="PROSITE" id="PS50006"/>
    </source>
</evidence>